<feature type="region of interest" description="Disordered" evidence="1">
    <location>
        <begin position="167"/>
        <end position="188"/>
    </location>
</feature>
<evidence type="ECO:0000313" key="3">
    <source>
        <dbReference type="EMBL" id="MED6193883.1"/>
    </source>
</evidence>
<organism evidence="3 4">
    <name type="scientific">Stylosanthes scabra</name>
    <dbReference type="NCBI Taxonomy" id="79078"/>
    <lineage>
        <taxon>Eukaryota</taxon>
        <taxon>Viridiplantae</taxon>
        <taxon>Streptophyta</taxon>
        <taxon>Embryophyta</taxon>
        <taxon>Tracheophyta</taxon>
        <taxon>Spermatophyta</taxon>
        <taxon>Magnoliopsida</taxon>
        <taxon>eudicotyledons</taxon>
        <taxon>Gunneridae</taxon>
        <taxon>Pentapetalae</taxon>
        <taxon>rosids</taxon>
        <taxon>fabids</taxon>
        <taxon>Fabales</taxon>
        <taxon>Fabaceae</taxon>
        <taxon>Papilionoideae</taxon>
        <taxon>50 kb inversion clade</taxon>
        <taxon>dalbergioids sensu lato</taxon>
        <taxon>Dalbergieae</taxon>
        <taxon>Pterocarpus clade</taxon>
        <taxon>Stylosanthes</taxon>
    </lineage>
</organism>
<proteinExistence type="predicted"/>
<feature type="compositionally biased region" description="Low complexity" evidence="1">
    <location>
        <begin position="29"/>
        <end position="41"/>
    </location>
</feature>
<gene>
    <name evidence="3" type="primary">AGO2_2</name>
    <name evidence="3" type="ORF">PIB30_023405</name>
</gene>
<protein>
    <submittedName>
        <fullName evidence="3">Protein argonaute-2</fullName>
    </submittedName>
</protein>
<evidence type="ECO:0000256" key="1">
    <source>
        <dbReference type="SAM" id="MobiDB-lite"/>
    </source>
</evidence>
<reference evidence="3 4" key="1">
    <citation type="journal article" date="2023" name="Plants (Basel)">
        <title>Bridging the Gap: Combining Genomics and Transcriptomics Approaches to Understand Stylosanthes scabra, an Orphan Legume from the Brazilian Caatinga.</title>
        <authorList>
            <person name="Ferreira-Neto J.R.C."/>
            <person name="da Silva M.D."/>
            <person name="Binneck E."/>
            <person name="de Melo N.F."/>
            <person name="da Silva R.H."/>
            <person name="de Melo A.L.T.M."/>
            <person name="Pandolfi V."/>
            <person name="Bustamante F.O."/>
            <person name="Brasileiro-Vidal A.C."/>
            <person name="Benko-Iseppon A.M."/>
        </authorList>
    </citation>
    <scope>NUCLEOTIDE SEQUENCE [LARGE SCALE GENOMIC DNA]</scope>
    <source>
        <tissue evidence="3">Leaves</tissue>
    </source>
</reference>
<feature type="region of interest" description="Disordered" evidence="1">
    <location>
        <begin position="1"/>
        <end position="147"/>
    </location>
</feature>
<feature type="compositionally biased region" description="Basic and acidic residues" evidence="1">
    <location>
        <begin position="75"/>
        <end position="88"/>
    </location>
</feature>
<feature type="compositionally biased region" description="Low complexity" evidence="1">
    <location>
        <begin position="126"/>
        <end position="138"/>
    </location>
</feature>
<feature type="compositionally biased region" description="Basic and acidic residues" evidence="1">
    <location>
        <begin position="173"/>
        <end position="186"/>
    </location>
</feature>
<evidence type="ECO:0000313" key="4">
    <source>
        <dbReference type="Proteomes" id="UP001341840"/>
    </source>
</evidence>
<feature type="compositionally biased region" description="Polar residues" evidence="1">
    <location>
        <begin position="110"/>
        <end position="125"/>
    </location>
</feature>
<dbReference type="Pfam" id="PF16486">
    <property type="entry name" value="ArgoN"/>
    <property type="match status" value="1"/>
</dbReference>
<sequence>METGGDDGRGHGVRGPPPRQQQPPELNLQPQWRRPQTPPTTSHSNLTLQPEWRRSRQPPSTSTPSHPQYSSASGEEPRELRLQPEWRRPRPPTTTTTTTSQEPERRLPRPTSSFWNQNQSYRKLQSSSSGSESSRTSSAADHADFWRLPSDSQVPKLERLQISRQLATASSTVERKDKLSPIRRPDNGGTLAILTSKLRVNHFPVKLNPESIIMYYNVGVKPKFPSKHGRPQKLSKSDLSMIRDKLFSNDPQRLPLDMTAYDGAKNIFSAIKLPEETFTVELSEGDDEKTLAYSASQANGLS</sequence>
<dbReference type="EMBL" id="JASCZI010211530">
    <property type="protein sequence ID" value="MED6193883.1"/>
    <property type="molecule type" value="Genomic_DNA"/>
</dbReference>
<keyword evidence="4" id="KW-1185">Reference proteome</keyword>
<name>A0ABU6XB92_9FABA</name>
<feature type="compositionally biased region" description="Low complexity" evidence="1">
    <location>
        <begin position="57"/>
        <end position="71"/>
    </location>
</feature>
<dbReference type="Proteomes" id="UP001341840">
    <property type="component" value="Unassembled WGS sequence"/>
</dbReference>
<accession>A0ABU6XB92</accession>
<comment type="caution">
    <text evidence="3">The sequence shown here is derived from an EMBL/GenBank/DDBJ whole genome shotgun (WGS) entry which is preliminary data.</text>
</comment>
<feature type="domain" description="Protein argonaute N-terminal" evidence="2">
    <location>
        <begin position="197"/>
        <end position="284"/>
    </location>
</feature>
<feature type="compositionally biased region" description="Basic and acidic residues" evidence="1">
    <location>
        <begin position="1"/>
        <end position="10"/>
    </location>
</feature>
<dbReference type="InterPro" id="IPR032474">
    <property type="entry name" value="Argonaute_N"/>
</dbReference>
<evidence type="ECO:0000259" key="2">
    <source>
        <dbReference type="Pfam" id="PF16486"/>
    </source>
</evidence>